<evidence type="ECO:0000313" key="1">
    <source>
        <dbReference type="EMBL" id="AWV99170.1"/>
    </source>
</evidence>
<sequence>METELINSNPILKGEQVSKLIPQKPPIEMVDTLWYNDETKTVSGFKIASNNIFVENGFFTEPGLIENIAQTAALRVGYIVSEKNKNGEDVKPPIGFIGGIKKLSIDALPEVGEVLQTTVEVVNVVFGVSIIEGKVFSKEKCVASCEMKIFLKEE</sequence>
<reference evidence="1 2" key="1">
    <citation type="submission" date="2018-05" db="EMBL/GenBank/DDBJ databases">
        <title>Complete genome sequence of Arcticibacterium luteifluviistationis SM1504T, a cytophagaceae bacterium isolated from Arctic surface seawater.</title>
        <authorList>
            <person name="Li Y."/>
            <person name="Qin Q.-L."/>
        </authorList>
    </citation>
    <scope>NUCLEOTIDE SEQUENCE [LARGE SCALE GENOMIC DNA]</scope>
    <source>
        <strain evidence="1 2">SM1504</strain>
    </source>
</reference>
<dbReference type="Pfam" id="PF22817">
    <property type="entry name" value="ApeP-like"/>
    <property type="match status" value="1"/>
</dbReference>
<evidence type="ECO:0000313" key="2">
    <source>
        <dbReference type="Proteomes" id="UP000249873"/>
    </source>
</evidence>
<dbReference type="KEGG" id="als:DJ013_13735"/>
<dbReference type="OrthoDB" id="826697at2"/>
<dbReference type="Gene3D" id="3.10.129.10">
    <property type="entry name" value="Hotdog Thioesterase"/>
    <property type="match status" value="1"/>
</dbReference>
<dbReference type="AlphaFoldDB" id="A0A2Z4GDH5"/>
<dbReference type="SUPFAM" id="SSF54637">
    <property type="entry name" value="Thioesterase/thiol ester dehydrase-isomerase"/>
    <property type="match status" value="1"/>
</dbReference>
<dbReference type="InterPro" id="IPR016776">
    <property type="entry name" value="ApeP-like_dehydratase"/>
</dbReference>
<name>A0A2Z4GDH5_9BACT</name>
<dbReference type="Proteomes" id="UP000249873">
    <property type="component" value="Chromosome"/>
</dbReference>
<gene>
    <name evidence="1" type="ORF">DJ013_13735</name>
</gene>
<proteinExistence type="predicted"/>
<protein>
    <submittedName>
        <fullName evidence="1">Hydroxymyristoyl-ACP dehydratase</fullName>
    </submittedName>
</protein>
<dbReference type="EMBL" id="CP029480">
    <property type="protein sequence ID" value="AWV99170.1"/>
    <property type="molecule type" value="Genomic_DNA"/>
</dbReference>
<keyword evidence="2" id="KW-1185">Reference proteome</keyword>
<dbReference type="RefSeq" id="WP_111372363.1">
    <property type="nucleotide sequence ID" value="NZ_CP029480.1"/>
</dbReference>
<dbReference type="InterPro" id="IPR029069">
    <property type="entry name" value="HotDog_dom_sf"/>
</dbReference>
<organism evidence="1 2">
    <name type="scientific">Arcticibacterium luteifluviistationis</name>
    <dbReference type="NCBI Taxonomy" id="1784714"/>
    <lineage>
        <taxon>Bacteria</taxon>
        <taxon>Pseudomonadati</taxon>
        <taxon>Bacteroidota</taxon>
        <taxon>Cytophagia</taxon>
        <taxon>Cytophagales</taxon>
        <taxon>Leadbetterellaceae</taxon>
        <taxon>Arcticibacterium</taxon>
    </lineage>
</organism>
<accession>A0A2Z4GDH5</accession>